<sequence>MLFQVFLALILLSAFTEQAAILSGKLDPHRGLINTECMDQCHLCDQHKKDGYCDSPEQINTMKIHCRKTCGFC</sequence>
<accession>A0A7I4YIB8</accession>
<dbReference type="Gene3D" id="1.10.10.1940">
    <property type="match status" value="1"/>
</dbReference>
<feature type="signal peptide" evidence="2">
    <location>
        <begin position="1"/>
        <end position="18"/>
    </location>
</feature>
<keyword evidence="2" id="KW-0732">Signal</keyword>
<reference evidence="5" key="1">
    <citation type="submission" date="2020-12" db="UniProtKB">
        <authorList>
            <consortium name="WormBaseParasite"/>
        </authorList>
    </citation>
    <scope>IDENTIFICATION</scope>
    <source>
        <strain evidence="5">MHco3</strain>
    </source>
</reference>
<evidence type="ECO:0000259" key="3">
    <source>
        <dbReference type="PROSITE" id="PS51670"/>
    </source>
</evidence>
<dbReference type="WBParaSite" id="HCON_00102295-00001">
    <property type="protein sequence ID" value="HCON_00102295-00001"/>
    <property type="gene ID" value="HCON_00102295"/>
</dbReference>
<protein>
    <submittedName>
        <fullName evidence="5">ShKT domain-containing protein</fullName>
    </submittedName>
</protein>
<feature type="domain" description="ShKT" evidence="3">
    <location>
        <begin position="37"/>
        <end position="73"/>
    </location>
</feature>
<dbReference type="PROSITE" id="PS51670">
    <property type="entry name" value="SHKT"/>
    <property type="match status" value="1"/>
</dbReference>
<evidence type="ECO:0000313" key="5">
    <source>
        <dbReference type="WBParaSite" id="HCON_00102295-00001"/>
    </source>
</evidence>
<dbReference type="Proteomes" id="UP000025227">
    <property type="component" value="Unplaced"/>
</dbReference>
<evidence type="ECO:0000313" key="4">
    <source>
        <dbReference type="Proteomes" id="UP000025227"/>
    </source>
</evidence>
<proteinExistence type="predicted"/>
<feature type="chain" id="PRO_5029764709" evidence="2">
    <location>
        <begin position="19"/>
        <end position="73"/>
    </location>
</feature>
<name>A0A7I4YIB8_HAECO</name>
<dbReference type="OrthoDB" id="10576275at2759"/>
<dbReference type="InterPro" id="IPR003582">
    <property type="entry name" value="ShKT_dom"/>
</dbReference>
<comment type="caution">
    <text evidence="1">Lacks conserved residue(s) required for the propagation of feature annotation.</text>
</comment>
<evidence type="ECO:0000256" key="2">
    <source>
        <dbReference type="SAM" id="SignalP"/>
    </source>
</evidence>
<dbReference type="Pfam" id="PF01549">
    <property type="entry name" value="ShK"/>
    <property type="match status" value="1"/>
</dbReference>
<evidence type="ECO:0000256" key="1">
    <source>
        <dbReference type="PROSITE-ProRule" id="PRU01005"/>
    </source>
</evidence>
<dbReference type="AlphaFoldDB" id="A0A7I4YIB8"/>
<organism evidence="4 5">
    <name type="scientific">Haemonchus contortus</name>
    <name type="common">Barber pole worm</name>
    <dbReference type="NCBI Taxonomy" id="6289"/>
    <lineage>
        <taxon>Eukaryota</taxon>
        <taxon>Metazoa</taxon>
        <taxon>Ecdysozoa</taxon>
        <taxon>Nematoda</taxon>
        <taxon>Chromadorea</taxon>
        <taxon>Rhabditida</taxon>
        <taxon>Rhabditina</taxon>
        <taxon>Rhabditomorpha</taxon>
        <taxon>Strongyloidea</taxon>
        <taxon>Trichostrongylidae</taxon>
        <taxon>Haemonchus</taxon>
    </lineage>
</organism>
<keyword evidence="4" id="KW-1185">Reference proteome</keyword>